<dbReference type="PANTHER" id="PTHR31345">
    <property type="entry name" value="CENTROMERE PROTEIN Q"/>
    <property type="match status" value="1"/>
</dbReference>
<evidence type="ECO:0000256" key="3">
    <source>
        <dbReference type="ARBA" id="ARBA00008191"/>
    </source>
</evidence>
<dbReference type="Proteomes" id="UP000694701">
    <property type="component" value="Unplaced"/>
</dbReference>
<protein>
    <recommendedName>
        <fullName evidence="4">Centromere protein Q</fullName>
    </recommendedName>
</protein>
<comment type="subcellular location">
    <subcellularLocation>
        <location evidence="2">Chromosome</location>
        <location evidence="2">Centromere</location>
    </subcellularLocation>
    <subcellularLocation>
        <location evidence="1">Nucleus</location>
    </subcellularLocation>
</comment>
<keyword evidence="6" id="KW-0539">Nucleus</keyword>
<evidence type="ECO:0000256" key="8">
    <source>
        <dbReference type="SAM" id="Coils"/>
    </source>
</evidence>
<dbReference type="GO" id="GO:0000775">
    <property type="term" value="C:chromosome, centromeric region"/>
    <property type="evidence" value="ECO:0007669"/>
    <property type="project" value="UniProtKB-SubCell"/>
</dbReference>
<proteinExistence type="inferred from homology"/>
<reference evidence="10" key="1">
    <citation type="submission" date="2025-08" db="UniProtKB">
        <authorList>
            <consortium name="Ensembl"/>
        </authorList>
    </citation>
    <scope>IDENTIFICATION</scope>
</reference>
<dbReference type="Pfam" id="PF13094">
    <property type="entry name" value="CENP-Q"/>
    <property type="match status" value="1"/>
</dbReference>
<evidence type="ECO:0000313" key="11">
    <source>
        <dbReference type="Proteomes" id="UP000694701"/>
    </source>
</evidence>
<dbReference type="PANTHER" id="PTHR31345:SF3">
    <property type="entry name" value="CENTROMERE PROTEIN Q"/>
    <property type="match status" value="1"/>
</dbReference>
<dbReference type="InterPro" id="IPR025212">
    <property type="entry name" value="CAD_CENP-Q"/>
</dbReference>
<evidence type="ECO:0000256" key="2">
    <source>
        <dbReference type="ARBA" id="ARBA00004584"/>
    </source>
</evidence>
<evidence type="ECO:0000256" key="1">
    <source>
        <dbReference type="ARBA" id="ARBA00004123"/>
    </source>
</evidence>
<evidence type="ECO:0000313" key="10">
    <source>
        <dbReference type="Ensembl" id="ENSCCRP00020109787.1"/>
    </source>
</evidence>
<evidence type="ECO:0000256" key="9">
    <source>
        <dbReference type="SAM" id="MobiDB-lite"/>
    </source>
</evidence>
<feature type="compositionally biased region" description="Basic and acidic residues" evidence="9">
    <location>
        <begin position="18"/>
        <end position="43"/>
    </location>
</feature>
<evidence type="ECO:0000256" key="7">
    <source>
        <dbReference type="ARBA" id="ARBA00023328"/>
    </source>
</evidence>
<feature type="region of interest" description="Disordered" evidence="9">
    <location>
        <begin position="1"/>
        <end position="58"/>
    </location>
</feature>
<keyword evidence="7" id="KW-0137">Centromere</keyword>
<organism evidence="10 11">
    <name type="scientific">Cyprinus carpio</name>
    <name type="common">Common carp</name>
    <dbReference type="NCBI Taxonomy" id="7962"/>
    <lineage>
        <taxon>Eukaryota</taxon>
        <taxon>Metazoa</taxon>
        <taxon>Chordata</taxon>
        <taxon>Craniata</taxon>
        <taxon>Vertebrata</taxon>
        <taxon>Euteleostomi</taxon>
        <taxon>Actinopterygii</taxon>
        <taxon>Neopterygii</taxon>
        <taxon>Teleostei</taxon>
        <taxon>Ostariophysi</taxon>
        <taxon>Cypriniformes</taxon>
        <taxon>Cyprinidae</taxon>
        <taxon>Cyprininae</taxon>
        <taxon>Cyprinus</taxon>
    </lineage>
</organism>
<evidence type="ECO:0000256" key="4">
    <source>
        <dbReference type="ARBA" id="ARBA00016397"/>
    </source>
</evidence>
<keyword evidence="8" id="KW-0175">Coiled coil</keyword>
<sequence length="339" mass="38256">MKPARGSGRASTRGPRGATDRNTHNTDKRSKPRAEGPHPEPSNKRSGMAGRSKNKGNWKPLAKSSLLALENMLGLSMLSVLALKSKEKEESQKHLNLLRDQFLAKCAQLSVPPRKPGDIMHMSHQFRAERKKSEHGRKSLEALEENVRSIVSTLEEMEVQMDGLEEKCRIMRHKLEEEEDKAREFLQLSEQTVLRLPALPSRPASEPTLQEHLMKMVPDPPAVVRALHTAPVLEDVRAFLELAHKQVEIPAPSTLTPPLAAEATPTAPAPSNLITGNHQSWLLAQFEFIHYNNNFILFIYFKITLYLLSNFPLVSECEKNQIKSILMYQSINTKNLNFI</sequence>
<dbReference type="Ensembl" id="ENSCCRT00020119909.1">
    <property type="protein sequence ID" value="ENSCCRP00020109787.1"/>
    <property type="gene ID" value="ENSCCRG00020049972.1"/>
</dbReference>
<evidence type="ECO:0000256" key="5">
    <source>
        <dbReference type="ARBA" id="ARBA00022454"/>
    </source>
</evidence>
<keyword evidence="5" id="KW-0158">Chromosome</keyword>
<dbReference type="GO" id="GO:0005634">
    <property type="term" value="C:nucleus"/>
    <property type="evidence" value="ECO:0007669"/>
    <property type="project" value="UniProtKB-SubCell"/>
</dbReference>
<dbReference type="AlphaFoldDB" id="A0A8C2KJT7"/>
<feature type="coiled-coil region" evidence="8">
    <location>
        <begin position="140"/>
        <end position="181"/>
    </location>
</feature>
<accession>A0A8C2KJT7</accession>
<evidence type="ECO:0000256" key="6">
    <source>
        <dbReference type="ARBA" id="ARBA00023242"/>
    </source>
</evidence>
<name>A0A8C2KJT7_CYPCA</name>
<comment type="similarity">
    <text evidence="3">Belongs to the CENP-Q/OKP1 family.</text>
</comment>